<dbReference type="SUPFAM" id="SSF48366">
    <property type="entry name" value="Ras GEF"/>
    <property type="match status" value="1"/>
</dbReference>
<dbReference type="InterPro" id="IPR001849">
    <property type="entry name" value="PH_domain"/>
</dbReference>
<dbReference type="SMART" id="SM00233">
    <property type="entry name" value="PH"/>
    <property type="match status" value="1"/>
</dbReference>
<dbReference type="OrthoDB" id="10254377at2759"/>
<dbReference type="PROSITE" id="PS50003">
    <property type="entry name" value="PH_DOMAIN"/>
    <property type="match status" value="1"/>
</dbReference>
<reference evidence="6 7" key="1">
    <citation type="journal article" date="2018" name="Gigascience">
        <title>Genomes of trombidid mites reveal novel predicted allergens and laterally-transferred genes associated with secondary metabolism.</title>
        <authorList>
            <person name="Dong X."/>
            <person name="Chaisiri K."/>
            <person name="Xia D."/>
            <person name="Armstrong S.D."/>
            <person name="Fang Y."/>
            <person name="Donnelly M.J."/>
            <person name="Kadowaki T."/>
            <person name="McGarry J.W."/>
            <person name="Darby A.C."/>
            <person name="Makepeace B.L."/>
        </authorList>
    </citation>
    <scope>NUCLEOTIDE SEQUENCE [LARGE SCALE GENOMIC DNA]</scope>
    <source>
        <strain evidence="6">UoL-UT</strain>
    </source>
</reference>
<dbReference type="PROSITE" id="PS50009">
    <property type="entry name" value="RASGEF_CAT"/>
    <property type="match status" value="1"/>
</dbReference>
<keyword evidence="1 2" id="KW-0344">Guanine-nucleotide releasing factor</keyword>
<evidence type="ECO:0000256" key="2">
    <source>
        <dbReference type="PROSITE-ProRule" id="PRU00168"/>
    </source>
</evidence>
<dbReference type="CDD" id="cd00155">
    <property type="entry name" value="RasGEF"/>
    <property type="match status" value="1"/>
</dbReference>
<sequence>MSIRSKFGNSLSLSSSFRSPDTTSSDLLKYSPDDIAAQLTILDAQTFKCVTREELACFGWNTPRKLHLTPNVVAFTRQFNKISFWVIEEVLFADTDGPKSRGEVIAFLIKIAKRLLDLNNIHSCYAIVSALNSASIYRLNKSWHFVGKKDKATFDKLTFLFTDENNFEALRQHLYALKCDCIPYLGLYLRDLVYTDVAHPVSPGLHNSQRDIKLNKILDTVIYFRDSANYDSLSHNPHVASFLNSINYIEELQKFLEEDNFKLSQKLEPPEVKPPLERFNSQSVFYVPDSRRRQSNSDSGIYNTLPSRPAHVKCCGDDKKHNDVCGNSRTLSVPGSYATIARVEKKPFVPCHRKTKSLGTNSILDGETSETSDDILSQLKGRYLIDDSVIEDENEVDISQLKISFKRGSVNFGFRSTDDEGYTDDSDDCEVIKPLAEKAFEEDSYGECLPPIAYEGYVKRKTILKDGKKPAMSAWVRYWLVLRGSSLLYYPSRSFRGCCRSDFKTSPSKCVTLKGGWIAIKLEDDPQSMDCFTLSDPEGKTVYKFKTNTHLEAMSWCREITDAYNGCLINL</sequence>
<dbReference type="GO" id="GO:0005886">
    <property type="term" value="C:plasma membrane"/>
    <property type="evidence" value="ECO:0007669"/>
    <property type="project" value="TreeGrafter"/>
</dbReference>
<dbReference type="EMBL" id="NCKV01003755">
    <property type="protein sequence ID" value="RWS25391.1"/>
    <property type="molecule type" value="Genomic_DNA"/>
</dbReference>
<keyword evidence="7" id="KW-1185">Reference proteome</keyword>
<dbReference type="InterPro" id="IPR008937">
    <property type="entry name" value="Ras-like_GEF"/>
</dbReference>
<dbReference type="SMART" id="SM00147">
    <property type="entry name" value="RasGEF"/>
    <property type="match status" value="1"/>
</dbReference>
<accession>A0A443SCV8</accession>
<dbReference type="Proteomes" id="UP000288716">
    <property type="component" value="Unassembled WGS sequence"/>
</dbReference>
<dbReference type="Pfam" id="PF00617">
    <property type="entry name" value="RasGEF"/>
    <property type="match status" value="1"/>
</dbReference>
<dbReference type="Gene3D" id="2.30.29.30">
    <property type="entry name" value="Pleckstrin-homology domain (PH domain)/Phosphotyrosine-binding domain (PTB)"/>
    <property type="match status" value="1"/>
</dbReference>
<evidence type="ECO:0000259" key="5">
    <source>
        <dbReference type="PROSITE" id="PS50009"/>
    </source>
</evidence>
<dbReference type="SUPFAM" id="SSF50729">
    <property type="entry name" value="PH domain-like"/>
    <property type="match status" value="1"/>
</dbReference>
<feature type="region of interest" description="Disordered" evidence="3">
    <location>
        <begin position="1"/>
        <end position="24"/>
    </location>
</feature>
<evidence type="ECO:0000256" key="3">
    <source>
        <dbReference type="SAM" id="MobiDB-lite"/>
    </source>
</evidence>
<comment type="caution">
    <text evidence="6">The sequence shown here is derived from an EMBL/GenBank/DDBJ whole genome shotgun (WGS) entry which is preliminary data.</text>
</comment>
<gene>
    <name evidence="6" type="ORF">B4U80_07635</name>
</gene>
<evidence type="ECO:0000256" key="1">
    <source>
        <dbReference type="ARBA" id="ARBA00022658"/>
    </source>
</evidence>
<dbReference type="GO" id="GO:0005085">
    <property type="term" value="F:guanyl-nucleotide exchange factor activity"/>
    <property type="evidence" value="ECO:0007669"/>
    <property type="project" value="UniProtKB-KW"/>
</dbReference>
<organism evidence="6 7">
    <name type="scientific">Leptotrombidium deliense</name>
    <dbReference type="NCBI Taxonomy" id="299467"/>
    <lineage>
        <taxon>Eukaryota</taxon>
        <taxon>Metazoa</taxon>
        <taxon>Ecdysozoa</taxon>
        <taxon>Arthropoda</taxon>
        <taxon>Chelicerata</taxon>
        <taxon>Arachnida</taxon>
        <taxon>Acari</taxon>
        <taxon>Acariformes</taxon>
        <taxon>Trombidiformes</taxon>
        <taxon>Prostigmata</taxon>
        <taxon>Anystina</taxon>
        <taxon>Parasitengona</taxon>
        <taxon>Trombiculoidea</taxon>
        <taxon>Trombiculidae</taxon>
        <taxon>Leptotrombidium</taxon>
    </lineage>
</organism>
<protein>
    <submittedName>
        <fullName evidence="6">Ras-specific guanine nucleotide-releasing factor RalGPS2-like protein</fullName>
    </submittedName>
</protein>
<dbReference type="InterPro" id="IPR036964">
    <property type="entry name" value="RASGEF_cat_dom_sf"/>
</dbReference>
<dbReference type="PANTHER" id="PTHR23113">
    <property type="entry name" value="GUANINE NUCLEOTIDE EXCHANGE FACTOR"/>
    <property type="match status" value="1"/>
</dbReference>
<name>A0A443SCV8_9ACAR</name>
<dbReference type="GO" id="GO:0007265">
    <property type="term" value="P:Ras protein signal transduction"/>
    <property type="evidence" value="ECO:0007669"/>
    <property type="project" value="TreeGrafter"/>
</dbReference>
<dbReference type="Gene3D" id="1.10.840.10">
    <property type="entry name" value="Ras guanine-nucleotide exchange factors catalytic domain"/>
    <property type="match status" value="1"/>
</dbReference>
<feature type="domain" description="Ras-GEF" evidence="5">
    <location>
        <begin position="31"/>
        <end position="270"/>
    </location>
</feature>
<evidence type="ECO:0000259" key="4">
    <source>
        <dbReference type="PROSITE" id="PS50003"/>
    </source>
</evidence>
<evidence type="ECO:0000313" key="6">
    <source>
        <dbReference type="EMBL" id="RWS25391.1"/>
    </source>
</evidence>
<dbReference type="InterPro" id="IPR023578">
    <property type="entry name" value="Ras_GEF_dom_sf"/>
</dbReference>
<dbReference type="VEuPathDB" id="VectorBase:LDEU006649"/>
<dbReference type="Pfam" id="PF00169">
    <property type="entry name" value="PH"/>
    <property type="match status" value="1"/>
</dbReference>
<dbReference type="AlphaFoldDB" id="A0A443SCV8"/>
<dbReference type="InterPro" id="IPR001895">
    <property type="entry name" value="RASGEF_cat_dom"/>
</dbReference>
<dbReference type="PANTHER" id="PTHR23113:SF368">
    <property type="entry name" value="CELL DIVISION CONTROL PROTEIN 25"/>
    <property type="match status" value="1"/>
</dbReference>
<dbReference type="STRING" id="299467.A0A443SCV8"/>
<proteinExistence type="predicted"/>
<dbReference type="InterPro" id="IPR011993">
    <property type="entry name" value="PH-like_dom_sf"/>
</dbReference>
<evidence type="ECO:0000313" key="7">
    <source>
        <dbReference type="Proteomes" id="UP000288716"/>
    </source>
</evidence>
<feature type="domain" description="PH" evidence="4">
    <location>
        <begin position="451"/>
        <end position="565"/>
    </location>
</feature>